<feature type="region of interest" description="Disordered" evidence="1">
    <location>
        <begin position="16"/>
        <end position="43"/>
    </location>
</feature>
<evidence type="ECO:0000256" key="1">
    <source>
        <dbReference type="SAM" id="MobiDB-lite"/>
    </source>
</evidence>
<gene>
    <name evidence="2" type="ORF">Sradi_5745400</name>
</gene>
<dbReference type="AlphaFoldDB" id="A0AAW2L5S0"/>
<proteinExistence type="predicted"/>
<protein>
    <submittedName>
        <fullName evidence="2">Uncharacterized protein</fullName>
    </submittedName>
</protein>
<dbReference type="EMBL" id="JACGWJ010000026">
    <property type="protein sequence ID" value="KAL0313461.1"/>
    <property type="molecule type" value="Genomic_DNA"/>
</dbReference>
<name>A0AAW2L5S0_SESRA</name>
<accession>A0AAW2L5S0</accession>
<reference evidence="2" key="2">
    <citation type="journal article" date="2024" name="Plant">
        <title>Genomic evolution and insights into agronomic trait innovations of Sesamum species.</title>
        <authorList>
            <person name="Miao H."/>
            <person name="Wang L."/>
            <person name="Qu L."/>
            <person name="Liu H."/>
            <person name="Sun Y."/>
            <person name="Le M."/>
            <person name="Wang Q."/>
            <person name="Wei S."/>
            <person name="Zheng Y."/>
            <person name="Lin W."/>
            <person name="Duan Y."/>
            <person name="Cao H."/>
            <person name="Xiong S."/>
            <person name="Wang X."/>
            <person name="Wei L."/>
            <person name="Li C."/>
            <person name="Ma Q."/>
            <person name="Ju M."/>
            <person name="Zhao R."/>
            <person name="Li G."/>
            <person name="Mu C."/>
            <person name="Tian Q."/>
            <person name="Mei H."/>
            <person name="Zhang T."/>
            <person name="Gao T."/>
            <person name="Zhang H."/>
        </authorList>
    </citation>
    <scope>NUCLEOTIDE SEQUENCE</scope>
    <source>
        <strain evidence="2">G02</strain>
    </source>
</reference>
<evidence type="ECO:0000313" key="2">
    <source>
        <dbReference type="EMBL" id="KAL0313461.1"/>
    </source>
</evidence>
<organism evidence="2">
    <name type="scientific">Sesamum radiatum</name>
    <name type="common">Black benniseed</name>
    <dbReference type="NCBI Taxonomy" id="300843"/>
    <lineage>
        <taxon>Eukaryota</taxon>
        <taxon>Viridiplantae</taxon>
        <taxon>Streptophyta</taxon>
        <taxon>Embryophyta</taxon>
        <taxon>Tracheophyta</taxon>
        <taxon>Spermatophyta</taxon>
        <taxon>Magnoliopsida</taxon>
        <taxon>eudicotyledons</taxon>
        <taxon>Gunneridae</taxon>
        <taxon>Pentapetalae</taxon>
        <taxon>asterids</taxon>
        <taxon>lamiids</taxon>
        <taxon>Lamiales</taxon>
        <taxon>Pedaliaceae</taxon>
        <taxon>Sesamum</taxon>
    </lineage>
</organism>
<sequence length="59" mass="6782">MTEESSVQEHEVKMLAKAWQQHQAHGKGPPGVHRRSSTPSYTVGERYSAIRKKHYHVNL</sequence>
<comment type="caution">
    <text evidence="2">The sequence shown here is derived from an EMBL/GenBank/DDBJ whole genome shotgun (WGS) entry which is preliminary data.</text>
</comment>
<reference evidence="2" key="1">
    <citation type="submission" date="2020-06" db="EMBL/GenBank/DDBJ databases">
        <authorList>
            <person name="Li T."/>
            <person name="Hu X."/>
            <person name="Zhang T."/>
            <person name="Song X."/>
            <person name="Zhang H."/>
            <person name="Dai N."/>
            <person name="Sheng W."/>
            <person name="Hou X."/>
            <person name="Wei L."/>
        </authorList>
    </citation>
    <scope>NUCLEOTIDE SEQUENCE</scope>
    <source>
        <strain evidence="2">G02</strain>
        <tissue evidence="2">Leaf</tissue>
    </source>
</reference>